<feature type="coiled-coil region" evidence="2">
    <location>
        <begin position="261"/>
        <end position="293"/>
    </location>
</feature>
<dbReference type="SUPFAM" id="SSF81606">
    <property type="entry name" value="PP2C-like"/>
    <property type="match status" value="1"/>
</dbReference>
<dbReference type="PANTHER" id="PTHR43156:SF2">
    <property type="entry name" value="STAGE II SPORULATION PROTEIN E"/>
    <property type="match status" value="1"/>
</dbReference>
<dbReference type="InterPro" id="IPR052016">
    <property type="entry name" value="Bact_Sigma-Reg"/>
</dbReference>
<dbReference type="SUPFAM" id="SSF55781">
    <property type="entry name" value="GAF domain-like"/>
    <property type="match status" value="1"/>
</dbReference>
<comment type="caution">
    <text evidence="6">The sequence shown here is derived from an EMBL/GenBank/DDBJ whole genome shotgun (WGS) entry which is preliminary data.</text>
</comment>
<feature type="domain" description="GAF" evidence="4">
    <location>
        <begin position="122"/>
        <end position="271"/>
    </location>
</feature>
<dbReference type="Gene3D" id="3.30.450.40">
    <property type="match status" value="1"/>
</dbReference>
<keyword evidence="2" id="KW-0175">Coiled coil</keyword>
<dbReference type="Pfam" id="PF07228">
    <property type="entry name" value="SpoIIE"/>
    <property type="match status" value="1"/>
</dbReference>
<keyword evidence="1" id="KW-0378">Hydrolase</keyword>
<dbReference type="Proteomes" id="UP000319771">
    <property type="component" value="Unassembled WGS sequence"/>
</dbReference>
<dbReference type="PANTHER" id="PTHR43156">
    <property type="entry name" value="STAGE II SPORULATION PROTEIN E-RELATED"/>
    <property type="match status" value="1"/>
</dbReference>
<feature type="domain" description="PPM-type phosphatase" evidence="5">
    <location>
        <begin position="305"/>
        <end position="521"/>
    </location>
</feature>
<feature type="region of interest" description="Disordered" evidence="3">
    <location>
        <begin position="1"/>
        <end position="54"/>
    </location>
</feature>
<evidence type="ECO:0000313" key="6">
    <source>
        <dbReference type="EMBL" id="TMQ73624.1"/>
    </source>
</evidence>
<organism evidence="6 7">
    <name type="scientific">Eiseniibacteriota bacterium</name>
    <dbReference type="NCBI Taxonomy" id="2212470"/>
    <lineage>
        <taxon>Bacteria</taxon>
        <taxon>Candidatus Eiseniibacteriota</taxon>
    </lineage>
</organism>
<dbReference type="SMART" id="SM00331">
    <property type="entry name" value="PP2C_SIG"/>
    <property type="match status" value="1"/>
</dbReference>
<feature type="region of interest" description="Disordered" evidence="3">
    <location>
        <begin position="69"/>
        <end position="93"/>
    </location>
</feature>
<protein>
    <submittedName>
        <fullName evidence="6">GAF domain-containing protein</fullName>
    </submittedName>
</protein>
<dbReference type="InterPro" id="IPR036457">
    <property type="entry name" value="PPM-type-like_dom_sf"/>
</dbReference>
<gene>
    <name evidence="6" type="ORF">E6K81_03815</name>
</gene>
<name>A0A538UCL8_UNCEI</name>
<evidence type="ECO:0000256" key="1">
    <source>
        <dbReference type="ARBA" id="ARBA00022801"/>
    </source>
</evidence>
<evidence type="ECO:0000313" key="7">
    <source>
        <dbReference type="Proteomes" id="UP000319771"/>
    </source>
</evidence>
<evidence type="ECO:0000259" key="4">
    <source>
        <dbReference type="SMART" id="SM00065"/>
    </source>
</evidence>
<proteinExistence type="predicted"/>
<dbReference type="SMART" id="SM00065">
    <property type="entry name" value="GAF"/>
    <property type="match status" value="1"/>
</dbReference>
<dbReference type="AlphaFoldDB" id="A0A538UCL8"/>
<reference evidence="6 7" key="1">
    <citation type="journal article" date="2019" name="Nat. Microbiol.">
        <title>Mediterranean grassland soil C-N compound turnover is dependent on rainfall and depth, and is mediated by genomically divergent microorganisms.</title>
        <authorList>
            <person name="Diamond S."/>
            <person name="Andeer P.F."/>
            <person name="Li Z."/>
            <person name="Crits-Christoph A."/>
            <person name="Burstein D."/>
            <person name="Anantharaman K."/>
            <person name="Lane K.R."/>
            <person name="Thomas B.C."/>
            <person name="Pan C."/>
            <person name="Northen T.R."/>
            <person name="Banfield J.F."/>
        </authorList>
    </citation>
    <scope>NUCLEOTIDE SEQUENCE [LARGE SCALE GENOMIC DNA]</scope>
    <source>
        <strain evidence="6">WS_11</strain>
    </source>
</reference>
<evidence type="ECO:0000259" key="5">
    <source>
        <dbReference type="SMART" id="SM00331"/>
    </source>
</evidence>
<evidence type="ECO:0000256" key="3">
    <source>
        <dbReference type="SAM" id="MobiDB-lite"/>
    </source>
</evidence>
<dbReference type="InterPro" id="IPR029016">
    <property type="entry name" value="GAF-like_dom_sf"/>
</dbReference>
<dbReference type="InterPro" id="IPR003018">
    <property type="entry name" value="GAF"/>
</dbReference>
<sequence length="525" mass="56445">MHREDGHGSPTLGEEVPIGRVGGRAHAGSGLPGRERMPAGSTVPQYREGSRDGQAEALRAMAIVPAGAPAYTHATQPNLDRRGAPPMSESSIPTAAPTHQQILQAELSFLAELCRVVASNTEMRPILDWIVQKTTGMMSADEGSIKLSGPDTGPPTAKTLIRQHQPGLESGSWEAPVVMSVMGYLMVKGGALASHDLLDDERFPALRRTQSRVRAVLAVPLRVENRIIGMLAVTNRSPGRQWTADEIQLLTIVATNSAGVIEQARLRVEAEEKKRLEAENKRMETELSLARDIQMSLVPSKPLTGGPWEVHGKVVPARQVGGDYYDYFPLGGDRFGVTIADVSGKGVPAALLMSNVQASLRAFCNGDRELTEAMTMVNRSVARSASGGKFITLFYGEVDYQHGVLRYTNAGHNPPMLRRADGSIEELKAGGLLLGLFESADYERGETAFGPGDALLLYSDGISEAADTRGEFFGEDRLRSLWQTCCTLASGEVIGCLLRDVEKFRGSAGQGDDMTAVVVGPRAQS</sequence>
<dbReference type="GO" id="GO:0016791">
    <property type="term" value="F:phosphatase activity"/>
    <property type="evidence" value="ECO:0007669"/>
    <property type="project" value="TreeGrafter"/>
</dbReference>
<dbReference type="Gene3D" id="3.60.40.10">
    <property type="entry name" value="PPM-type phosphatase domain"/>
    <property type="match status" value="1"/>
</dbReference>
<dbReference type="EMBL" id="VBPB01000056">
    <property type="protein sequence ID" value="TMQ73624.1"/>
    <property type="molecule type" value="Genomic_DNA"/>
</dbReference>
<dbReference type="InterPro" id="IPR001932">
    <property type="entry name" value="PPM-type_phosphatase-like_dom"/>
</dbReference>
<evidence type="ECO:0000256" key="2">
    <source>
        <dbReference type="SAM" id="Coils"/>
    </source>
</evidence>
<dbReference type="Pfam" id="PF01590">
    <property type="entry name" value="GAF"/>
    <property type="match status" value="1"/>
</dbReference>
<accession>A0A538UCL8</accession>